<keyword evidence="1" id="KW-0812">Transmembrane</keyword>
<gene>
    <name evidence="4" type="ORF">V5N11_032428</name>
</gene>
<dbReference type="InterPro" id="IPR053168">
    <property type="entry name" value="Glutamic_endopeptidase"/>
</dbReference>
<evidence type="ECO:0000313" key="4">
    <source>
        <dbReference type="EMBL" id="KAL1207388.1"/>
    </source>
</evidence>
<evidence type="ECO:0000259" key="3">
    <source>
        <dbReference type="PROSITE" id="PS52045"/>
    </source>
</evidence>
<evidence type="ECO:0000313" key="5">
    <source>
        <dbReference type="Proteomes" id="UP001558713"/>
    </source>
</evidence>
<dbReference type="InterPro" id="IPR004314">
    <property type="entry name" value="Neprosin"/>
</dbReference>
<keyword evidence="2" id="KW-0732">Signal</keyword>
<dbReference type="PANTHER" id="PTHR31589:SF220">
    <property type="entry name" value="NEPROSIN DOMAIN-CONTAINING PROTEIN"/>
    <property type="match status" value="1"/>
</dbReference>
<feature type="transmembrane region" description="Helical" evidence="1">
    <location>
        <begin position="349"/>
        <end position="367"/>
    </location>
</feature>
<name>A0ABD1AKW8_CARAN</name>
<sequence>MVILRFFLVLAFITLAHSVTTQISDTYGDIVYCVDKHNQPAFEHPLLKNHKLQESPSEFPRVIGATKKNQWPTSEAHVSTAKCPPGTVPIQNITALNHRTKPETGNNNSFIYKHEYAEVTTDGLQKLYGTRATVSVWKPVVENRDEMSISQIWIVSGDYEKHDLNTIEVGWQSDAYAITGGYNLQEPGFIQTSSEVVLGGTISPISSFGGSQFEISILVWKDPKSGNWWLSLGSDHSLVGYWPRELFTTLADHATKINWGGEIVDSHSFGQHTKTQMGSGRFSEEGFGKASYFRNIERVDDTNTFQPDQELVIEEEGTYYDTKILHTDEWGTHIFYGGPGFGYTHSGVVPLRLSLFFICFSFILFITI</sequence>
<evidence type="ECO:0000256" key="1">
    <source>
        <dbReference type="SAM" id="Phobius"/>
    </source>
</evidence>
<dbReference type="Pfam" id="PF03080">
    <property type="entry name" value="Neprosin"/>
    <property type="match status" value="1"/>
</dbReference>
<keyword evidence="1" id="KW-0472">Membrane</keyword>
<dbReference type="PROSITE" id="PS52045">
    <property type="entry name" value="NEPROSIN_PEP_CD"/>
    <property type="match status" value="1"/>
</dbReference>
<dbReference type="EMBL" id="JBANAX010000477">
    <property type="protein sequence ID" value="KAL1207388.1"/>
    <property type="molecule type" value="Genomic_DNA"/>
</dbReference>
<protein>
    <submittedName>
        <fullName evidence="4">Protein neprosin</fullName>
    </submittedName>
</protein>
<dbReference type="InterPro" id="IPR025521">
    <property type="entry name" value="Neprosin_propep"/>
</dbReference>
<dbReference type="PANTHER" id="PTHR31589">
    <property type="entry name" value="PROTEIN, PUTATIVE (DUF239)-RELATED-RELATED"/>
    <property type="match status" value="1"/>
</dbReference>
<keyword evidence="1" id="KW-1133">Transmembrane helix</keyword>
<dbReference type="Pfam" id="PF14365">
    <property type="entry name" value="Neprosin_AP"/>
    <property type="match status" value="1"/>
</dbReference>
<organism evidence="4 5">
    <name type="scientific">Cardamine amara subsp. amara</name>
    <dbReference type="NCBI Taxonomy" id="228776"/>
    <lineage>
        <taxon>Eukaryota</taxon>
        <taxon>Viridiplantae</taxon>
        <taxon>Streptophyta</taxon>
        <taxon>Embryophyta</taxon>
        <taxon>Tracheophyta</taxon>
        <taxon>Spermatophyta</taxon>
        <taxon>Magnoliopsida</taxon>
        <taxon>eudicotyledons</taxon>
        <taxon>Gunneridae</taxon>
        <taxon>Pentapetalae</taxon>
        <taxon>rosids</taxon>
        <taxon>malvids</taxon>
        <taxon>Brassicales</taxon>
        <taxon>Brassicaceae</taxon>
        <taxon>Cardamineae</taxon>
        <taxon>Cardamine</taxon>
    </lineage>
</organism>
<reference evidence="4 5" key="1">
    <citation type="submission" date="2024-04" db="EMBL/GenBank/DDBJ databases">
        <title>Genome assembly C_amara_ONT_v2.</title>
        <authorList>
            <person name="Yant L."/>
            <person name="Moore C."/>
            <person name="Slenker M."/>
        </authorList>
    </citation>
    <scope>NUCLEOTIDE SEQUENCE [LARGE SCALE GENOMIC DNA]</scope>
    <source>
        <tissue evidence="4">Leaf</tissue>
    </source>
</reference>
<proteinExistence type="predicted"/>
<comment type="caution">
    <text evidence="4">The sequence shown here is derived from an EMBL/GenBank/DDBJ whole genome shotgun (WGS) entry which is preliminary data.</text>
</comment>
<feature type="chain" id="PRO_5044886789" evidence="2">
    <location>
        <begin position="19"/>
        <end position="368"/>
    </location>
</feature>
<accession>A0ABD1AKW8</accession>
<dbReference type="AlphaFoldDB" id="A0ABD1AKW8"/>
<evidence type="ECO:0000256" key="2">
    <source>
        <dbReference type="SAM" id="SignalP"/>
    </source>
</evidence>
<dbReference type="Proteomes" id="UP001558713">
    <property type="component" value="Unassembled WGS sequence"/>
</dbReference>
<keyword evidence="5" id="KW-1185">Reference proteome</keyword>
<feature type="domain" description="Neprosin PEP catalytic" evidence="3">
    <location>
        <begin position="104"/>
        <end position="344"/>
    </location>
</feature>
<feature type="signal peptide" evidence="2">
    <location>
        <begin position="1"/>
        <end position="18"/>
    </location>
</feature>